<dbReference type="AlphaFoldDB" id="A0AB33IMN2"/>
<organism evidence="1">
    <name type="scientific">Prevotella sp. GTC17253</name>
    <dbReference type="NCBI Taxonomy" id="3236793"/>
    <lineage>
        <taxon>Bacteria</taxon>
        <taxon>Pseudomonadati</taxon>
        <taxon>Bacteroidota</taxon>
        <taxon>Bacteroidia</taxon>
        <taxon>Bacteroidales</taxon>
        <taxon>Prevotellaceae</taxon>
        <taxon>Prevotella</taxon>
    </lineage>
</organism>
<evidence type="ECO:0008006" key="2">
    <source>
        <dbReference type="Google" id="ProtNLM"/>
    </source>
</evidence>
<sequence length="559" mass="62033">MLFAILTFAACSNSNTDDTITPDSKMDIGKNISFEVEFDDFGADEKPSDTRAAMRDTISQETVRLSNGLLAEITLREGHPSRGKLFAPTTRALSNDNYAMRAYQGSTFKGELRGTVSGGMFIPTTPTLNLAPGAYQFILYNTSRVSFSNDHLWVSRANALHALVGRTNVNITPTPSKQKVHFQMKHVGSQIFICMVANMRFSRIDATLTSVDGNSVPDLVVSHITGGGNTWAVNKNAALTENITFAGNSSLPWANEYICGNDRYIPILPGTNGTKLKITFNGGTIYNTNLAQYNFTHIFRFPHGFVALPGHSYWIDVRLKPNIVYLMSDGSVGYYEHTTYGGGSKTPIALVLSESKKMAIALKDAPGNEFWRQWDTWCNTGATEQPYEWYFNDYNGWNYTWDPNYVKNWPTGTERRPRANFDEYTVYYPGISCYRAAGYFNPGVTLTGRLAGAHFYLPTIGEWKHMASVFNFAPISGTPKRFIFGSYIPNYAFTQVGGTMPHGLYYTSTEVGSWSFGGSHGPTYNVSIAPDGTGLVHVMEFKSMGQNISGALVRPFIHY</sequence>
<protein>
    <recommendedName>
        <fullName evidence="2">Fimbrillin family protein</fullName>
    </recommendedName>
</protein>
<reference evidence="1" key="1">
    <citation type="submission" date="2024-07" db="EMBL/GenBank/DDBJ databases">
        <title>Complete genome sequence of Prevotella sp. YM-2024 GTC17253.</title>
        <authorList>
            <person name="Hayashi M."/>
            <person name="Muto Y."/>
            <person name="Tanaka K."/>
            <person name="Niwa H."/>
        </authorList>
    </citation>
    <scope>NUCLEOTIDE SEQUENCE</scope>
    <source>
        <strain evidence="1">GTC17253</strain>
    </source>
</reference>
<evidence type="ECO:0000313" key="1">
    <source>
        <dbReference type="EMBL" id="BFO70741.1"/>
    </source>
</evidence>
<accession>A0AB33IMN2</accession>
<name>A0AB33IMN2_9BACT</name>
<gene>
    <name evidence="1" type="ORF">GTC17253_07070</name>
</gene>
<dbReference type="EMBL" id="AP035785">
    <property type="protein sequence ID" value="BFO70741.1"/>
    <property type="molecule type" value="Genomic_DNA"/>
</dbReference>
<proteinExistence type="predicted"/>